<protein>
    <submittedName>
        <fullName evidence="1">Uncharacterized protein</fullName>
    </submittedName>
</protein>
<name>A0A484GKG4_SOUCH</name>
<dbReference type="AlphaFoldDB" id="A0A484GKG4"/>
<sequence length="80" mass="9368">EYQDLQDVNTTLIFRSSPKRKLLEGKENRVSLPLPNFSSLKLRETILDSLLLVDSHSKWTILIKKVKTRDRFSTKLHSIM</sequence>
<feature type="non-terminal residue" evidence="1">
    <location>
        <position position="80"/>
    </location>
</feature>
<reference evidence="1 2" key="1">
    <citation type="journal article" date="2018" name="Genomics">
        <title>Molecular footprints of inshore aquatic adaptation in Indo-Pacific humpback dolphin (Sousa chinensis).</title>
        <authorList>
            <person name="Ming Y."/>
            <person name="Jian J."/>
            <person name="Yu F."/>
            <person name="Yu X."/>
            <person name="Wang J."/>
            <person name="Liu W."/>
        </authorList>
    </citation>
    <scope>NUCLEOTIDE SEQUENCE [LARGE SCALE GENOMIC DNA]</scope>
    <source>
        <strain evidence="1">MY-2018</strain>
        <tissue evidence="1">Skin</tissue>
    </source>
</reference>
<feature type="non-terminal residue" evidence="1">
    <location>
        <position position="1"/>
    </location>
</feature>
<dbReference type="EMBL" id="QWLN02006709">
    <property type="protein sequence ID" value="TEA36190.1"/>
    <property type="molecule type" value="Genomic_DNA"/>
</dbReference>
<dbReference type="Proteomes" id="UP000295264">
    <property type="component" value="Unassembled WGS sequence"/>
</dbReference>
<organism evidence="1 2">
    <name type="scientific">Sousa chinensis</name>
    <name type="common">Indo-pacific humpbacked dolphin</name>
    <name type="synonym">Steno chinensis</name>
    <dbReference type="NCBI Taxonomy" id="103600"/>
    <lineage>
        <taxon>Eukaryota</taxon>
        <taxon>Metazoa</taxon>
        <taxon>Chordata</taxon>
        <taxon>Craniata</taxon>
        <taxon>Vertebrata</taxon>
        <taxon>Euteleostomi</taxon>
        <taxon>Mammalia</taxon>
        <taxon>Eutheria</taxon>
        <taxon>Laurasiatheria</taxon>
        <taxon>Artiodactyla</taxon>
        <taxon>Whippomorpha</taxon>
        <taxon>Cetacea</taxon>
        <taxon>Odontoceti</taxon>
        <taxon>Delphinidae</taxon>
        <taxon>Sousa</taxon>
    </lineage>
</organism>
<gene>
    <name evidence="1" type="ORF">DBR06_SOUSAS7510031</name>
</gene>
<evidence type="ECO:0000313" key="2">
    <source>
        <dbReference type="Proteomes" id="UP000295264"/>
    </source>
</evidence>
<comment type="caution">
    <text evidence="1">The sequence shown here is derived from an EMBL/GenBank/DDBJ whole genome shotgun (WGS) entry which is preliminary data.</text>
</comment>
<proteinExistence type="predicted"/>
<keyword evidence="2" id="KW-1185">Reference proteome</keyword>
<accession>A0A484GKG4</accession>
<evidence type="ECO:0000313" key="1">
    <source>
        <dbReference type="EMBL" id="TEA36190.1"/>
    </source>
</evidence>